<reference evidence="4" key="1">
    <citation type="submission" date="2016-10" db="EMBL/GenBank/DDBJ databases">
        <authorList>
            <person name="Varghese N."/>
            <person name="Submissions S."/>
        </authorList>
    </citation>
    <scope>NUCLEOTIDE SEQUENCE [LARGE SCALE GENOMIC DNA]</scope>
    <source>
        <strain evidence="4">DSM 28463</strain>
    </source>
</reference>
<dbReference type="PROSITE" id="PS50005">
    <property type="entry name" value="TPR"/>
    <property type="match status" value="1"/>
</dbReference>
<feature type="repeat" description="TPR" evidence="1">
    <location>
        <begin position="102"/>
        <end position="135"/>
    </location>
</feature>
<dbReference type="EMBL" id="FOVP01000009">
    <property type="protein sequence ID" value="SFN79420.1"/>
    <property type="molecule type" value="Genomic_DNA"/>
</dbReference>
<dbReference type="Proteomes" id="UP000198599">
    <property type="component" value="Unassembled WGS sequence"/>
</dbReference>
<organism evidence="3 4">
    <name type="scientific">Roseovarius lutimaris</name>
    <dbReference type="NCBI Taxonomy" id="1005928"/>
    <lineage>
        <taxon>Bacteria</taxon>
        <taxon>Pseudomonadati</taxon>
        <taxon>Pseudomonadota</taxon>
        <taxon>Alphaproteobacteria</taxon>
        <taxon>Rhodobacterales</taxon>
        <taxon>Roseobacteraceae</taxon>
        <taxon>Roseovarius</taxon>
    </lineage>
</organism>
<keyword evidence="1" id="KW-0802">TPR repeat</keyword>
<sequence length="185" mass="20012">MRYLVLAFGLTGLAGGPLAAATCPEAPDHGTEIGDLIEAAQSAPDEVSGRIISNQMWQYWADAPDDYAQGLLDEGMTRRAAYDFEGAVKAFDALVAYCPAYAEGYNQRAFVNFIRQDYSAALPDLERAVALSPRHIAAMTGQAMTLMALERPAEAALVLRAALELNPWLPERHLLGALEAAEEEL</sequence>
<keyword evidence="2" id="KW-0732">Signal</keyword>
<evidence type="ECO:0000313" key="4">
    <source>
        <dbReference type="Proteomes" id="UP000198599"/>
    </source>
</evidence>
<feature type="signal peptide" evidence="2">
    <location>
        <begin position="1"/>
        <end position="19"/>
    </location>
</feature>
<feature type="chain" id="PRO_5011733782" evidence="2">
    <location>
        <begin position="20"/>
        <end position="185"/>
    </location>
</feature>
<gene>
    <name evidence="3" type="ORF">SAMN04487859_1094</name>
</gene>
<evidence type="ECO:0000256" key="1">
    <source>
        <dbReference type="PROSITE-ProRule" id="PRU00339"/>
    </source>
</evidence>
<evidence type="ECO:0000256" key="2">
    <source>
        <dbReference type="SAM" id="SignalP"/>
    </source>
</evidence>
<keyword evidence="4" id="KW-1185">Reference proteome</keyword>
<dbReference type="OrthoDB" id="9815010at2"/>
<dbReference type="Gene3D" id="1.25.40.10">
    <property type="entry name" value="Tetratricopeptide repeat domain"/>
    <property type="match status" value="1"/>
</dbReference>
<dbReference type="InterPro" id="IPR011990">
    <property type="entry name" value="TPR-like_helical_dom_sf"/>
</dbReference>
<dbReference type="SMART" id="SM00028">
    <property type="entry name" value="TPR"/>
    <property type="match status" value="3"/>
</dbReference>
<dbReference type="STRING" id="1005928.SAMN04487859_1094"/>
<accession>A0A1I5BXM6</accession>
<dbReference type="RefSeq" id="WP_092837386.1">
    <property type="nucleotide sequence ID" value="NZ_FOVP01000009.1"/>
</dbReference>
<name>A0A1I5BXM6_9RHOB</name>
<dbReference type="SUPFAM" id="SSF48452">
    <property type="entry name" value="TPR-like"/>
    <property type="match status" value="1"/>
</dbReference>
<dbReference type="AlphaFoldDB" id="A0A1I5BXM6"/>
<evidence type="ECO:0000313" key="3">
    <source>
        <dbReference type="EMBL" id="SFN79420.1"/>
    </source>
</evidence>
<proteinExistence type="predicted"/>
<protein>
    <submittedName>
        <fullName evidence="3">Uncharacterized protein</fullName>
    </submittedName>
</protein>
<dbReference type="InterPro" id="IPR019734">
    <property type="entry name" value="TPR_rpt"/>
</dbReference>